<evidence type="ECO:0000313" key="1">
    <source>
        <dbReference type="EMBL" id="EFO27354.2"/>
    </source>
</evidence>
<dbReference type="GeneID" id="9938496"/>
<name>A0A1S0U9S9_LOALO</name>
<gene>
    <name evidence="1" type="ORF">LOAG_01124</name>
</gene>
<accession>A0A1S0U9S9</accession>
<organism evidence="1">
    <name type="scientific">Loa loa</name>
    <name type="common">Eye worm</name>
    <name type="synonym">Filaria loa</name>
    <dbReference type="NCBI Taxonomy" id="7209"/>
    <lineage>
        <taxon>Eukaryota</taxon>
        <taxon>Metazoa</taxon>
        <taxon>Ecdysozoa</taxon>
        <taxon>Nematoda</taxon>
        <taxon>Chromadorea</taxon>
        <taxon>Rhabditida</taxon>
        <taxon>Spirurina</taxon>
        <taxon>Spiruromorpha</taxon>
        <taxon>Filarioidea</taxon>
        <taxon>Onchocercidae</taxon>
        <taxon>Loa</taxon>
    </lineage>
</organism>
<proteinExistence type="predicted"/>
<dbReference type="RefSeq" id="XP_003136712.2">
    <property type="nucleotide sequence ID" value="XM_003136664.2"/>
</dbReference>
<dbReference type="KEGG" id="loa:LOAG_01124"/>
<dbReference type="AlphaFoldDB" id="A0A1S0U9S9"/>
<reference evidence="1" key="1">
    <citation type="submission" date="2012-04" db="EMBL/GenBank/DDBJ databases">
        <title>The Genome Sequence of Loa loa.</title>
        <authorList>
            <consortium name="The Broad Institute Genome Sequencing Platform"/>
            <consortium name="Broad Institute Genome Sequencing Center for Infectious Disease"/>
            <person name="Nutman T.B."/>
            <person name="Fink D.L."/>
            <person name="Russ C."/>
            <person name="Young S."/>
            <person name="Zeng Q."/>
            <person name="Gargeya S."/>
            <person name="Alvarado L."/>
            <person name="Berlin A."/>
            <person name="Chapman S.B."/>
            <person name="Chen Z."/>
            <person name="Freedman E."/>
            <person name="Gellesch M."/>
            <person name="Goldberg J."/>
            <person name="Griggs A."/>
            <person name="Gujja S."/>
            <person name="Heilman E.R."/>
            <person name="Heiman D."/>
            <person name="Howarth C."/>
            <person name="Mehta T."/>
            <person name="Neiman D."/>
            <person name="Pearson M."/>
            <person name="Roberts A."/>
            <person name="Saif S."/>
            <person name="Shea T."/>
            <person name="Shenoy N."/>
            <person name="Sisk P."/>
            <person name="Stolte C."/>
            <person name="Sykes S."/>
            <person name="White J."/>
            <person name="Yandava C."/>
            <person name="Haas B."/>
            <person name="Henn M.R."/>
            <person name="Nusbaum C."/>
            <person name="Birren B."/>
        </authorList>
    </citation>
    <scope>NUCLEOTIDE SEQUENCE [LARGE SCALE GENOMIC DNA]</scope>
</reference>
<dbReference type="CTD" id="9938496"/>
<dbReference type="EMBL" id="JH712142">
    <property type="protein sequence ID" value="EFO27354.2"/>
    <property type="molecule type" value="Genomic_DNA"/>
</dbReference>
<sequence>MSTFDHCRGRGCDARWSSIKQRILPSLTTDFLRRSQVKKPPHLHLHLQEQRGSSTFTFSKSAQCKDAERMLPLTMSPFPFTPTTNQASAEKRTIMVIVGVPGSPCHVTATDTEHTMI</sequence>
<protein>
    <submittedName>
        <fullName evidence="1">Uncharacterized protein</fullName>
    </submittedName>
</protein>
<dbReference type="InParanoid" id="A0A1S0U9S9"/>